<gene>
    <name evidence="1" type="ORF">HK100_010869</name>
</gene>
<dbReference type="AlphaFoldDB" id="A0AAD5SM08"/>
<comment type="caution">
    <text evidence="1">The sequence shown here is derived from an EMBL/GenBank/DDBJ whole genome shotgun (WGS) entry which is preliminary data.</text>
</comment>
<protein>
    <submittedName>
        <fullName evidence="1">Uncharacterized protein</fullName>
    </submittedName>
</protein>
<reference evidence="1" key="1">
    <citation type="submission" date="2020-05" db="EMBL/GenBank/DDBJ databases">
        <title>Phylogenomic resolution of chytrid fungi.</title>
        <authorList>
            <person name="Stajich J.E."/>
            <person name="Amses K."/>
            <person name="Simmons R."/>
            <person name="Seto K."/>
            <person name="Myers J."/>
            <person name="Bonds A."/>
            <person name="Quandt C.A."/>
            <person name="Barry K."/>
            <person name="Liu P."/>
            <person name="Grigoriev I."/>
            <person name="Longcore J.E."/>
            <person name="James T.Y."/>
        </authorList>
    </citation>
    <scope>NUCLEOTIDE SEQUENCE</scope>
    <source>
        <strain evidence="1">JEL0513</strain>
    </source>
</reference>
<keyword evidence="2" id="KW-1185">Reference proteome</keyword>
<feature type="non-terminal residue" evidence="1">
    <location>
        <position position="349"/>
    </location>
</feature>
<organism evidence="1 2">
    <name type="scientific">Physocladia obscura</name>
    <dbReference type="NCBI Taxonomy" id="109957"/>
    <lineage>
        <taxon>Eukaryota</taxon>
        <taxon>Fungi</taxon>
        <taxon>Fungi incertae sedis</taxon>
        <taxon>Chytridiomycota</taxon>
        <taxon>Chytridiomycota incertae sedis</taxon>
        <taxon>Chytridiomycetes</taxon>
        <taxon>Chytridiales</taxon>
        <taxon>Chytriomycetaceae</taxon>
        <taxon>Physocladia</taxon>
    </lineage>
</organism>
<evidence type="ECO:0000313" key="2">
    <source>
        <dbReference type="Proteomes" id="UP001211907"/>
    </source>
</evidence>
<dbReference type="EMBL" id="JADGJH010006171">
    <property type="protein sequence ID" value="KAJ3077958.1"/>
    <property type="molecule type" value="Genomic_DNA"/>
</dbReference>
<accession>A0AAD5SM08</accession>
<evidence type="ECO:0000313" key="1">
    <source>
        <dbReference type="EMBL" id="KAJ3077958.1"/>
    </source>
</evidence>
<dbReference type="Proteomes" id="UP001211907">
    <property type="component" value="Unassembled WGS sequence"/>
</dbReference>
<proteinExistence type="predicted"/>
<name>A0AAD5SM08_9FUNG</name>
<sequence>MEQKNAAAVGIEVGNSSVKESVQAEVELVDKTVVTTVEDVSVVISEEINQEDTFATSVDATPASPEVANVFEKQISVGTAVETVFSADVGDVIVEQVAISPIENLTTAISERTVSSETVIVSDELPSSKEIILNDVQATSAVNETVLTERIEAPVVVSAQINSPEDQLSVEAQVSVETVIVEETVVEETVIVPAVAEIVVEQVAASVLPAETNLVVVAGEENISSQVVAGLEEPVSKEIVLESEPISAVVEVVSVEVVETQVIPEEVVVVSGDGPIAQSIGEEQISIETVVETPVEQTIEQVAISAPVEIAATIFEGETVVVREERTSKDVVFESESIPAVIETNSSDL</sequence>